<evidence type="ECO:0000313" key="10">
    <source>
        <dbReference type="EMBL" id="CZT22089.1"/>
    </source>
</evidence>
<keyword evidence="2" id="KW-0645">Protease</keyword>
<organism evidence="10 11">
    <name type="scientific">Ramularia collo-cygni</name>
    <dbReference type="NCBI Taxonomy" id="112498"/>
    <lineage>
        <taxon>Eukaryota</taxon>
        <taxon>Fungi</taxon>
        <taxon>Dikarya</taxon>
        <taxon>Ascomycota</taxon>
        <taxon>Pezizomycotina</taxon>
        <taxon>Dothideomycetes</taxon>
        <taxon>Dothideomycetidae</taxon>
        <taxon>Mycosphaerellales</taxon>
        <taxon>Mycosphaerellaceae</taxon>
        <taxon>Ramularia</taxon>
    </lineage>
</organism>
<feature type="compositionally biased region" description="Acidic residues" evidence="8">
    <location>
        <begin position="465"/>
        <end position="476"/>
    </location>
</feature>
<evidence type="ECO:0000256" key="4">
    <source>
        <dbReference type="ARBA" id="ARBA00022801"/>
    </source>
</evidence>
<dbReference type="InterPro" id="IPR037518">
    <property type="entry name" value="MPN"/>
</dbReference>
<dbReference type="Pfam" id="PF01398">
    <property type="entry name" value="JAB"/>
    <property type="match status" value="1"/>
</dbReference>
<dbReference type="InterPro" id="IPR050242">
    <property type="entry name" value="JAMM_MPN+_peptidase_M67A"/>
</dbReference>
<dbReference type="CDD" id="cd08069">
    <property type="entry name" value="MPN_RPN11_CSN5"/>
    <property type="match status" value="1"/>
</dbReference>
<name>A0A2D3VJ54_9PEZI</name>
<comment type="similarity">
    <text evidence="1">Belongs to the peptidase M67A family.</text>
</comment>
<dbReference type="RefSeq" id="XP_023628978.1">
    <property type="nucleotide sequence ID" value="XM_023773210.1"/>
</dbReference>
<keyword evidence="4" id="KW-0378">Hydrolase</keyword>
<dbReference type="GO" id="GO:0008237">
    <property type="term" value="F:metallopeptidase activity"/>
    <property type="evidence" value="ECO:0007669"/>
    <property type="project" value="UniProtKB-KW"/>
</dbReference>
<dbReference type="PROSITE" id="PS50249">
    <property type="entry name" value="MPN"/>
    <property type="match status" value="1"/>
</dbReference>
<keyword evidence="11" id="KW-1185">Reference proteome</keyword>
<feature type="domain" description="MPN" evidence="9">
    <location>
        <begin position="147"/>
        <end position="282"/>
    </location>
</feature>
<evidence type="ECO:0000256" key="2">
    <source>
        <dbReference type="ARBA" id="ARBA00022670"/>
    </source>
</evidence>
<dbReference type="SMART" id="SM00232">
    <property type="entry name" value="JAB_MPN"/>
    <property type="match status" value="1"/>
</dbReference>
<protein>
    <submittedName>
        <fullName evidence="10">Related to 26S proteasome regulatory subunit RPN11</fullName>
    </submittedName>
</protein>
<dbReference type="Proteomes" id="UP000225277">
    <property type="component" value="Unassembled WGS sequence"/>
</dbReference>
<sequence>MSISGPPVTWNQACLNGFLCHAEGMEWEYVKNHLCRALLSGQTGGIVCGCRGCRRRHPCGAVWWGGFAALLRLQQHQFNSVRFLNKEPSQHILDMASNGQGAAETVQTVLDVLRPLGPEQNPVRNIVARGLLARNNDSSIVDNSERVDISALALLKMLKHGRAGVPMEVMGLMLGEFVDDYRVKVVDVFAMPQSGTGVSVEAVDPVFQTKMMDMLRQTGRPETVVGWYHSHPGFGCWLSSVDINTQQSFEQLTPRAVAVVIDPIQSVKGKVVIDAFRLINPQTLMLGQEPRQTTSNLGHLNKPSIQALIHGLNRHYYSISIGYTMTPVDEYMLMSVHKKSWSAPLVMEDFAVQRKRTNDNIQKLSELAGDYLQSVTEEPNLTEEQLRTRYVGKVDPKKHIAALAKDVMEESIVNINKMLINKEIGAPSAGIGRKIPGTSFAKPGQAPHAFGAARKAKAATAAENGEAEGMEVDEEL</sequence>
<accession>A0A2D3VJ54</accession>
<feature type="compositionally biased region" description="Low complexity" evidence="8">
    <location>
        <begin position="446"/>
        <end position="464"/>
    </location>
</feature>
<dbReference type="STRING" id="112498.A0A2D3VJ54"/>
<evidence type="ECO:0000256" key="3">
    <source>
        <dbReference type="ARBA" id="ARBA00022723"/>
    </source>
</evidence>
<evidence type="ECO:0000256" key="8">
    <source>
        <dbReference type="SAM" id="MobiDB-lite"/>
    </source>
</evidence>
<dbReference type="EMBL" id="FJUY01000013">
    <property type="protein sequence ID" value="CZT22089.1"/>
    <property type="molecule type" value="Genomic_DNA"/>
</dbReference>
<dbReference type="GeneID" id="35603060"/>
<evidence type="ECO:0000313" key="11">
    <source>
        <dbReference type="Proteomes" id="UP000225277"/>
    </source>
</evidence>
<dbReference type="GO" id="GO:0046872">
    <property type="term" value="F:metal ion binding"/>
    <property type="evidence" value="ECO:0007669"/>
    <property type="project" value="UniProtKB-KW"/>
</dbReference>
<dbReference type="AlphaFoldDB" id="A0A2D3VJ54"/>
<keyword evidence="6 10" id="KW-0647">Proteasome</keyword>
<dbReference type="SUPFAM" id="SSF102712">
    <property type="entry name" value="JAB1/MPN domain"/>
    <property type="match status" value="1"/>
</dbReference>
<evidence type="ECO:0000259" key="9">
    <source>
        <dbReference type="PROSITE" id="PS50249"/>
    </source>
</evidence>
<gene>
    <name evidence="10" type="ORF">RCC_07958</name>
</gene>
<keyword evidence="5" id="KW-0862">Zinc</keyword>
<dbReference type="Pfam" id="PF23594">
    <property type="entry name" value="RPN11_C"/>
    <property type="match status" value="1"/>
</dbReference>
<feature type="region of interest" description="Disordered" evidence="8">
    <location>
        <begin position="438"/>
        <end position="476"/>
    </location>
</feature>
<dbReference type="Gene3D" id="3.40.140.10">
    <property type="entry name" value="Cytidine Deaminase, domain 2"/>
    <property type="match status" value="1"/>
</dbReference>
<dbReference type="GO" id="GO:0000502">
    <property type="term" value="C:proteasome complex"/>
    <property type="evidence" value="ECO:0007669"/>
    <property type="project" value="UniProtKB-KW"/>
</dbReference>
<evidence type="ECO:0000256" key="6">
    <source>
        <dbReference type="ARBA" id="ARBA00022942"/>
    </source>
</evidence>
<evidence type="ECO:0000256" key="1">
    <source>
        <dbReference type="ARBA" id="ARBA00008568"/>
    </source>
</evidence>
<dbReference type="GO" id="GO:0006508">
    <property type="term" value="P:proteolysis"/>
    <property type="evidence" value="ECO:0007669"/>
    <property type="project" value="UniProtKB-KW"/>
</dbReference>
<dbReference type="PANTHER" id="PTHR10410">
    <property type="entry name" value="EUKARYOTIC TRANSLATION INITIATION FACTOR 3 -RELATED"/>
    <property type="match status" value="1"/>
</dbReference>
<evidence type="ECO:0000256" key="7">
    <source>
        <dbReference type="ARBA" id="ARBA00023049"/>
    </source>
</evidence>
<dbReference type="FunFam" id="3.40.140.10:FF:000001">
    <property type="entry name" value="26S proteasome non-ATPase regulatory subunit"/>
    <property type="match status" value="1"/>
</dbReference>
<dbReference type="InterPro" id="IPR056263">
    <property type="entry name" value="RPN11_C"/>
</dbReference>
<evidence type="ECO:0000256" key="5">
    <source>
        <dbReference type="ARBA" id="ARBA00022833"/>
    </source>
</evidence>
<dbReference type="InterPro" id="IPR000555">
    <property type="entry name" value="JAMM/MPN+_dom"/>
</dbReference>
<keyword evidence="7" id="KW-0482">Metalloprotease</keyword>
<proteinExistence type="inferred from homology"/>
<keyword evidence="3" id="KW-0479">Metal-binding</keyword>
<dbReference type="OrthoDB" id="605656at2759"/>
<dbReference type="GO" id="GO:0034515">
    <property type="term" value="C:proteasome storage granule"/>
    <property type="evidence" value="ECO:0007669"/>
    <property type="project" value="UniProtKB-ARBA"/>
</dbReference>
<reference evidence="10 11" key="1">
    <citation type="submission" date="2016-03" db="EMBL/GenBank/DDBJ databases">
        <authorList>
            <person name="Ploux O."/>
        </authorList>
    </citation>
    <scope>NUCLEOTIDE SEQUENCE [LARGE SCALE GENOMIC DNA]</scope>
    <source>
        <strain evidence="10 11">URUG2</strain>
    </source>
</reference>